<evidence type="ECO:0000313" key="2">
    <source>
        <dbReference type="Proteomes" id="UP000521943"/>
    </source>
</evidence>
<proteinExistence type="predicted"/>
<comment type="caution">
    <text evidence="1">The sequence shown here is derived from an EMBL/GenBank/DDBJ whole genome shotgun (WGS) entry which is preliminary data.</text>
</comment>
<organism evidence="1 2">
    <name type="scientific">Ephemerocybe angulata</name>
    <dbReference type="NCBI Taxonomy" id="980116"/>
    <lineage>
        <taxon>Eukaryota</taxon>
        <taxon>Fungi</taxon>
        <taxon>Dikarya</taxon>
        <taxon>Basidiomycota</taxon>
        <taxon>Agaricomycotina</taxon>
        <taxon>Agaricomycetes</taxon>
        <taxon>Agaricomycetidae</taxon>
        <taxon>Agaricales</taxon>
        <taxon>Agaricineae</taxon>
        <taxon>Psathyrellaceae</taxon>
        <taxon>Ephemerocybe</taxon>
    </lineage>
</organism>
<dbReference type="Proteomes" id="UP000521943">
    <property type="component" value="Unassembled WGS sequence"/>
</dbReference>
<keyword evidence="2" id="KW-1185">Reference proteome</keyword>
<protein>
    <submittedName>
        <fullName evidence="1">Uncharacterized protein</fullName>
    </submittedName>
</protein>
<sequence>MQWIEPAARHLMNCTGFSLLEEDAAAIGFDVFYRIVSTKFSVDTMRKMMEYNVPDLIKDPNCETYASCSAVWTAEWWNGLAPHILHPNYTTVGERIKKELKSCTIPGVCVGCQTLTFDVLEELGTFSRDSELIEECISDVKGLCGDTSPLEKPLYTDRAFTWSL</sequence>
<name>A0A8H6HNB7_9AGAR</name>
<evidence type="ECO:0000313" key="1">
    <source>
        <dbReference type="EMBL" id="KAF6750180.1"/>
    </source>
</evidence>
<dbReference type="OrthoDB" id="3044499at2759"/>
<gene>
    <name evidence="1" type="ORF">DFP72DRAFT_1072521</name>
</gene>
<dbReference type="EMBL" id="JACGCI010000058">
    <property type="protein sequence ID" value="KAF6750180.1"/>
    <property type="molecule type" value="Genomic_DNA"/>
</dbReference>
<accession>A0A8H6HNB7</accession>
<dbReference type="AlphaFoldDB" id="A0A8H6HNB7"/>
<reference evidence="1 2" key="1">
    <citation type="submission" date="2020-07" db="EMBL/GenBank/DDBJ databases">
        <title>Comparative genomics of pyrophilous fungi reveals a link between fire events and developmental genes.</title>
        <authorList>
            <consortium name="DOE Joint Genome Institute"/>
            <person name="Steindorff A.S."/>
            <person name="Carver A."/>
            <person name="Calhoun S."/>
            <person name="Stillman K."/>
            <person name="Liu H."/>
            <person name="Lipzen A."/>
            <person name="Pangilinan J."/>
            <person name="Labutti K."/>
            <person name="Bruns T.D."/>
            <person name="Grigoriev I.V."/>
        </authorList>
    </citation>
    <scope>NUCLEOTIDE SEQUENCE [LARGE SCALE GENOMIC DNA]</scope>
    <source>
        <strain evidence="1 2">CBS 144469</strain>
    </source>
</reference>